<dbReference type="EMBL" id="HM211303">
    <property type="protein sequence ID" value="ADN95145.1"/>
    <property type="molecule type" value="Genomic_DNA"/>
</dbReference>
<organism evidence="2">
    <name type="scientific">Staphylococcus aureus</name>
    <dbReference type="NCBI Taxonomy" id="1280"/>
    <lineage>
        <taxon>Bacteria</taxon>
        <taxon>Bacillati</taxon>
        <taxon>Bacillota</taxon>
        <taxon>Bacilli</taxon>
        <taxon>Bacillales</taxon>
        <taxon>Staphylococcaceae</taxon>
        <taxon>Staphylococcus</taxon>
    </lineage>
</organism>
<name>E2FYW9_STAAU</name>
<evidence type="ECO:0000313" key="1">
    <source>
        <dbReference type="EMBL" id="ADN53650.1"/>
    </source>
</evidence>
<accession>E2FYW9</accession>
<dbReference type="EMBL" id="HM228919">
    <property type="protein sequence ID" value="ADN53650.1"/>
    <property type="molecule type" value="Genomic_DNA"/>
</dbReference>
<sequence length="68" mass="8433">MGVCIFINHKRIAYQIIKHTPVNVQLMNTKYINRVVRRYTKKRADFELIKMYIYQIKRREARRARSYK</sequence>
<dbReference type="AlphaFoldDB" id="E2FYW9"/>
<proteinExistence type="predicted"/>
<protein>
    <submittedName>
        <fullName evidence="2">Uncharacterized protein</fullName>
    </submittedName>
</protein>
<dbReference type="SMR" id="E2FYW9"/>
<reference evidence="2" key="1">
    <citation type="journal article" date="2010" name="Mol. Microbiol.">
        <title>Adaptation of Staphylococcus aureus to ruminant and equine hosts involves SaPI-carried variants of von Willebrand factor-binding protein.</title>
        <authorList>
            <person name="Viana D."/>
            <person name="Blanco J."/>
            <person name="Tormo-Mas M.A."/>
            <person name="Selva L."/>
            <person name="Guinane C.M."/>
            <person name="Baselga R."/>
            <person name="Corpa J.M."/>
            <person name="Lasa I."/>
            <person name="Novick R.P."/>
            <person name="Fitzgerald J.R."/>
            <person name="Penades J.R."/>
        </authorList>
    </citation>
    <scope>NUCLEOTIDE SEQUENCE</scope>
    <source>
        <strain evidence="2">BA4</strain>
        <strain evidence="1">JP5338</strain>
    </source>
</reference>
<evidence type="ECO:0000313" key="2">
    <source>
        <dbReference type="EMBL" id="ADN95145.1"/>
    </source>
</evidence>